<evidence type="ECO:0000313" key="2">
    <source>
        <dbReference type="Proteomes" id="UP000065151"/>
    </source>
</evidence>
<protein>
    <submittedName>
        <fullName evidence="1">Uncharacterized protein</fullName>
    </submittedName>
</protein>
<name>A0A0U3QAU8_9MICC</name>
<sequence>MMRNLIPKGILRKVLLPPTYGLHLTRGAEFTVLSVEVWSTCLVVNIHVESAAGRAIPEIAIEDHWGTLYTLRDSASVGSRNLQVFTPSVPPGTRSLTIRSTDDANARLVVTFAVPLMREAGEAAKAPLSRPVRLRRPA</sequence>
<proteinExistence type="predicted"/>
<dbReference type="STRING" id="121292.AU252_15130"/>
<dbReference type="KEGG" id="psul:AU252_15130"/>
<evidence type="ECO:0000313" key="1">
    <source>
        <dbReference type="EMBL" id="ALV42314.1"/>
    </source>
</evidence>
<dbReference type="EMBL" id="CP013747">
    <property type="protein sequence ID" value="ALV42314.1"/>
    <property type="molecule type" value="Genomic_DNA"/>
</dbReference>
<dbReference type="Proteomes" id="UP000065151">
    <property type="component" value="Chromosome"/>
</dbReference>
<reference evidence="1 2" key="1">
    <citation type="submission" date="2015-12" db="EMBL/GenBank/DDBJ databases">
        <authorList>
            <person name="Shamseldin A."/>
            <person name="Moawad H."/>
            <person name="Abd El-Rahim W.M."/>
            <person name="Sadowsky M.J."/>
        </authorList>
    </citation>
    <scope>NUCLEOTIDE SEQUENCE [LARGE SCALE GENOMIC DNA]</scope>
    <source>
        <strain evidence="1 2">Ar51</strain>
    </source>
</reference>
<dbReference type="AlphaFoldDB" id="A0A0U3QAU8"/>
<organism evidence="1">
    <name type="scientific">Pseudarthrobacter sulfonivorans</name>
    <dbReference type="NCBI Taxonomy" id="121292"/>
    <lineage>
        <taxon>Bacteria</taxon>
        <taxon>Bacillati</taxon>
        <taxon>Actinomycetota</taxon>
        <taxon>Actinomycetes</taxon>
        <taxon>Micrococcales</taxon>
        <taxon>Micrococcaceae</taxon>
        <taxon>Pseudarthrobacter</taxon>
    </lineage>
</organism>
<accession>A0A0U3QAU8</accession>
<gene>
    <name evidence="1" type="ORF">AU252_15130</name>
</gene>